<evidence type="ECO:0000256" key="10">
    <source>
        <dbReference type="PROSITE-ProRule" id="PRU10056"/>
    </source>
</evidence>
<protein>
    <recommendedName>
        <fullName evidence="11">Glucanase</fullName>
        <ecNumber evidence="11">3.2.1.-</ecNumber>
    </recommendedName>
</protein>
<dbReference type="PANTHER" id="PTHR34876:SF4">
    <property type="entry name" value="1,4-BETA-D-GLUCAN CELLOBIOHYDROLASE C-RELATED"/>
    <property type="match status" value="1"/>
</dbReference>
<feature type="active site" evidence="10">
    <location>
        <position position="138"/>
    </location>
</feature>
<dbReference type="InterPro" id="IPR036434">
    <property type="entry name" value="Beta_cellobiohydrolase_sf"/>
</dbReference>
<reference evidence="13 14" key="1">
    <citation type="submission" date="2020-08" db="EMBL/GenBank/DDBJ databases">
        <title>Sequencing the genomes of 1000 actinobacteria strains.</title>
        <authorList>
            <person name="Klenk H.-P."/>
        </authorList>
    </citation>
    <scope>NUCLEOTIDE SEQUENCE [LARGE SCALE GENOMIC DNA]</scope>
    <source>
        <strain evidence="13 14">DSM 45809</strain>
    </source>
</reference>
<feature type="binding site" evidence="9">
    <location>
        <position position="101"/>
    </location>
    <ligand>
        <name>substrate</name>
    </ligand>
</feature>
<organism evidence="13 14">
    <name type="scientific">Actinoplanes octamycinicus</name>
    <dbReference type="NCBI Taxonomy" id="135948"/>
    <lineage>
        <taxon>Bacteria</taxon>
        <taxon>Bacillati</taxon>
        <taxon>Actinomycetota</taxon>
        <taxon>Actinomycetes</taxon>
        <taxon>Micromonosporales</taxon>
        <taxon>Micromonosporaceae</taxon>
        <taxon>Actinoplanes</taxon>
    </lineage>
</organism>
<dbReference type="PROSITE" id="PS00655">
    <property type="entry name" value="GLYCOSYL_HYDROL_F6_1"/>
    <property type="match status" value="1"/>
</dbReference>
<comment type="caution">
    <text evidence="13">The sequence shown here is derived from an EMBL/GenBank/DDBJ whole genome shotgun (WGS) entry which is preliminary data.</text>
</comment>
<dbReference type="PRINTS" id="PR00733">
    <property type="entry name" value="GLHYDRLASE6"/>
</dbReference>
<feature type="binding site" evidence="9">
    <location>
        <position position="248"/>
    </location>
    <ligand>
        <name>substrate</name>
    </ligand>
</feature>
<evidence type="ECO:0000256" key="11">
    <source>
        <dbReference type="RuleBase" id="RU361186"/>
    </source>
</evidence>
<dbReference type="Proteomes" id="UP000546162">
    <property type="component" value="Unassembled WGS sequence"/>
</dbReference>
<evidence type="ECO:0000256" key="4">
    <source>
        <dbReference type="ARBA" id="ARBA00023157"/>
    </source>
</evidence>
<dbReference type="GO" id="GO:0004553">
    <property type="term" value="F:hydrolase activity, hydrolyzing O-glycosyl compounds"/>
    <property type="evidence" value="ECO:0007669"/>
    <property type="project" value="InterPro"/>
</dbReference>
<comment type="similarity">
    <text evidence="11">Belongs to the glycosyl hydrolase family 6.</text>
</comment>
<feature type="binding site" evidence="9">
    <location>
        <position position="295"/>
    </location>
    <ligand>
        <name>substrate</name>
    </ligand>
</feature>
<keyword evidence="2 11" id="KW-0378">Hydrolase</keyword>
<dbReference type="InterPro" id="IPR016288">
    <property type="entry name" value="Beta_cellobiohydrolase"/>
</dbReference>
<name>A0A7W7H8X0_9ACTN</name>
<dbReference type="Gene3D" id="3.20.20.40">
    <property type="entry name" value="1, 4-beta cellobiohydrolase"/>
    <property type="match status" value="1"/>
</dbReference>
<evidence type="ECO:0000256" key="7">
    <source>
        <dbReference type="ARBA" id="ARBA00023326"/>
    </source>
</evidence>
<dbReference type="RefSeq" id="WP_185046101.1">
    <property type="nucleotide sequence ID" value="NZ_BAABFG010000005.1"/>
</dbReference>
<feature type="chain" id="PRO_5039752555" description="Glucanase" evidence="11">
    <location>
        <begin position="24"/>
        <end position="355"/>
    </location>
</feature>
<dbReference type="Pfam" id="PF01341">
    <property type="entry name" value="Glyco_hydro_6"/>
    <property type="match status" value="1"/>
</dbReference>
<feature type="binding site" evidence="9">
    <location>
        <position position="220"/>
    </location>
    <ligand>
        <name>substrate</name>
    </ligand>
</feature>
<evidence type="ECO:0000256" key="5">
    <source>
        <dbReference type="ARBA" id="ARBA00023277"/>
    </source>
</evidence>
<sequence>MASRGRWWRAFVASTATVTLAVAGCGRDDTTGPSPEPVASAPVGGTPARPSSPDGNPLAGRALYVDPTGDAATQVAQWTGQGRTEDARILARIADRPIATWVTGGPTPVRDRVDAVVGRAAGGGRLPVLVAYNIPQRDCGSFSAGGAASAAEYREWIRDFAAGLAHRPAVVIVEPDAVAHLVDGCADDAEERAALLRDAVDVLKATGSAVVYLDAGNPGWITDTDRLARALRRAGIAGADGFALNVSNFVSTADNVDFGRRVSDALGGHPHFVIDTSRNGAGPVPGSEIEGGPRWCNPPGRALGPAPTTDTGRPRVDAFLWIKNPGDSDGACRAGEPAAGTWWPAYALDLASRSG</sequence>
<keyword evidence="1 11" id="KW-0732">Signal</keyword>
<evidence type="ECO:0000256" key="6">
    <source>
        <dbReference type="ARBA" id="ARBA00023295"/>
    </source>
</evidence>
<dbReference type="PROSITE" id="PS51257">
    <property type="entry name" value="PROKAR_LIPOPROTEIN"/>
    <property type="match status" value="1"/>
</dbReference>
<evidence type="ECO:0000313" key="13">
    <source>
        <dbReference type="EMBL" id="MBB4745747.1"/>
    </source>
</evidence>
<dbReference type="AlphaFoldDB" id="A0A7W7H8X0"/>
<keyword evidence="5 11" id="KW-0119">Carbohydrate metabolism</keyword>
<evidence type="ECO:0000256" key="9">
    <source>
        <dbReference type="PIRSR" id="PIRSR001100-2"/>
    </source>
</evidence>
<feature type="active site" description="Proton donor" evidence="8">
    <location>
        <position position="176"/>
    </location>
</feature>
<dbReference type="PIRSF" id="PIRSF001100">
    <property type="entry name" value="Beta_cellobiohydrolase"/>
    <property type="match status" value="1"/>
</dbReference>
<feature type="active site" description="Proton acceptor" evidence="8">
    <location>
        <position position="329"/>
    </location>
</feature>
<dbReference type="GO" id="GO:0030245">
    <property type="term" value="P:cellulose catabolic process"/>
    <property type="evidence" value="ECO:0007669"/>
    <property type="project" value="UniProtKB-KW"/>
</dbReference>
<feature type="signal peptide" evidence="11">
    <location>
        <begin position="1"/>
        <end position="23"/>
    </location>
</feature>
<keyword evidence="3 11" id="KW-0136">Cellulose degradation</keyword>
<dbReference type="EC" id="3.2.1.-" evidence="11"/>
<dbReference type="InterPro" id="IPR001524">
    <property type="entry name" value="Glyco_hydro_6_CS"/>
</dbReference>
<keyword evidence="7 11" id="KW-0624">Polysaccharide degradation</keyword>
<keyword evidence="6 11" id="KW-0326">Glycosidase</keyword>
<dbReference type="PANTHER" id="PTHR34876">
    <property type="match status" value="1"/>
</dbReference>
<evidence type="ECO:0000256" key="8">
    <source>
        <dbReference type="PIRSR" id="PIRSR001100-1"/>
    </source>
</evidence>
<feature type="binding site" evidence="9">
    <location>
        <position position="323"/>
    </location>
    <ligand>
        <name>substrate</name>
    </ligand>
</feature>
<dbReference type="SUPFAM" id="SSF51989">
    <property type="entry name" value="Glycosyl hydrolases family 6, cellulases"/>
    <property type="match status" value="1"/>
</dbReference>
<keyword evidence="14" id="KW-1185">Reference proteome</keyword>
<dbReference type="EMBL" id="JACHNB010000001">
    <property type="protein sequence ID" value="MBB4745747.1"/>
    <property type="molecule type" value="Genomic_DNA"/>
</dbReference>
<gene>
    <name evidence="13" type="ORF">BJY16_009206</name>
</gene>
<accession>A0A7W7H8X0</accession>
<evidence type="ECO:0000256" key="1">
    <source>
        <dbReference type="ARBA" id="ARBA00022729"/>
    </source>
</evidence>
<evidence type="ECO:0000313" key="14">
    <source>
        <dbReference type="Proteomes" id="UP000546162"/>
    </source>
</evidence>
<evidence type="ECO:0000256" key="2">
    <source>
        <dbReference type="ARBA" id="ARBA00022801"/>
    </source>
</evidence>
<feature type="region of interest" description="Disordered" evidence="12">
    <location>
        <begin position="27"/>
        <end position="61"/>
    </location>
</feature>
<evidence type="ECO:0000256" key="12">
    <source>
        <dbReference type="SAM" id="MobiDB-lite"/>
    </source>
</evidence>
<proteinExistence type="inferred from homology"/>
<keyword evidence="4" id="KW-1015">Disulfide bond</keyword>
<evidence type="ECO:0000256" key="3">
    <source>
        <dbReference type="ARBA" id="ARBA00023001"/>
    </source>
</evidence>